<proteinExistence type="predicted"/>
<dbReference type="EMBL" id="RBXO01000001">
    <property type="protein sequence ID" value="RKT57962.1"/>
    <property type="molecule type" value="Genomic_DNA"/>
</dbReference>
<dbReference type="AlphaFoldDB" id="A0A495W8E0"/>
<comment type="caution">
    <text evidence="1">The sequence shown here is derived from an EMBL/GenBank/DDBJ whole genome shotgun (WGS) entry which is preliminary data.</text>
</comment>
<evidence type="ECO:0000313" key="2">
    <source>
        <dbReference type="Proteomes" id="UP000282084"/>
    </source>
</evidence>
<dbReference type="Proteomes" id="UP000282084">
    <property type="component" value="Unassembled WGS sequence"/>
</dbReference>
<sequence>MNHPDLLDSLADLLDRLDPPPPHLVARAQAALAERRAAQLSRLLTDSAHTTPTGMRGTDHVRTLRFTDLDLHLEPTATGLHVTGRARTGTHAVAHWPGGTRTGHIDPAGWFHLEDVPPGPVRFVLHRDGHPDLATRWFVA</sequence>
<reference evidence="1" key="1">
    <citation type="submission" date="2018-10" db="EMBL/GenBank/DDBJ databases">
        <title>Sequencing the genomes of 1000 actinobacteria strains.</title>
        <authorList>
            <person name="Klenk H.-P."/>
        </authorList>
    </citation>
    <scope>NUCLEOTIDE SEQUENCE [LARGE SCALE GENOMIC DNA]</scope>
    <source>
        <strain evidence="1">DSM 43800</strain>
    </source>
</reference>
<name>A0A495W8E0_9PSEU</name>
<gene>
    <name evidence="1" type="ORF">C8E97_6694</name>
</gene>
<keyword evidence="2" id="KW-1185">Reference proteome</keyword>
<protein>
    <submittedName>
        <fullName evidence="1">Uncharacterized protein</fullName>
    </submittedName>
</protein>
<organism evidence="1 2">
    <name type="scientific">Saccharothrix australiensis</name>
    <dbReference type="NCBI Taxonomy" id="2072"/>
    <lineage>
        <taxon>Bacteria</taxon>
        <taxon>Bacillati</taxon>
        <taxon>Actinomycetota</taxon>
        <taxon>Actinomycetes</taxon>
        <taxon>Pseudonocardiales</taxon>
        <taxon>Pseudonocardiaceae</taxon>
        <taxon>Saccharothrix</taxon>
    </lineage>
</organism>
<evidence type="ECO:0000313" key="1">
    <source>
        <dbReference type="EMBL" id="RKT57962.1"/>
    </source>
</evidence>
<dbReference type="OrthoDB" id="3688603at2"/>
<dbReference type="RefSeq" id="WP_121010372.1">
    <property type="nucleotide sequence ID" value="NZ_RBXO01000001.1"/>
</dbReference>
<accession>A0A495W8E0</accession>